<name>A0A317Z8W9_STAPS</name>
<reference evidence="10 11" key="1">
    <citation type="journal article" date="2018" name="Vet. Microbiol.">
        <title>Clonal diversity and geographic distribution of methicillin-resistant Staphylococcus pseudintermedius from Australian animals: Discovery of novel sequence types.</title>
        <authorList>
            <person name="Worthing K.A."/>
            <person name="Abraham S."/>
            <person name="Coombs G.W."/>
            <person name="Pang S."/>
            <person name="Saputra S."/>
            <person name="Jordan D."/>
            <person name="Trott D.J."/>
            <person name="Norris J.M."/>
        </authorList>
    </citation>
    <scope>NUCLEOTIDE SEQUENCE [LARGE SCALE GENOMIC DNA]</scope>
    <source>
        <strain evidence="10 11">ST71 3</strain>
    </source>
</reference>
<evidence type="ECO:0000256" key="5">
    <source>
        <dbReference type="ARBA" id="ARBA00022692"/>
    </source>
</evidence>
<feature type="domain" description="YcaO" evidence="9">
    <location>
        <begin position="129"/>
        <end position="424"/>
    </location>
</feature>
<feature type="transmembrane region" description="Helical" evidence="8">
    <location>
        <begin position="12"/>
        <end position="33"/>
    </location>
</feature>
<protein>
    <recommendedName>
        <fullName evidence="9">YcaO domain-containing protein</fullName>
    </recommendedName>
</protein>
<keyword evidence="3" id="KW-0813">Transport</keyword>
<dbReference type="PANTHER" id="PTHR30330:SF1">
    <property type="entry name" value="AMINO-ACID CARRIER PROTEIN ALST"/>
    <property type="match status" value="1"/>
</dbReference>
<sequence length="424" mass="47715">MTNTIAESLNTQYHISPLVTGIILAVITAIVIFGGVRSIATLSSVIVPVMAIIYILIVLVILVMNIDQIFPMISTIIKSAFGIDQATGGAVGFAVLQGVKRGLFSNEAGMGSAPNAAATAAVSHPVKQGYDLIQKRTVALPVDAVYLTYRSNKKQSWMTTATGAACGPNLKACFWKGIAEIFERDAFQYIWRRQIACEQIRINDNRELRSYFNRYIKSENIQFKLYKMDMDWDVPAVFGVAILPNKGCVVAASVRPTWIEACKKTLLELAQSIVGYAAIIFKVDENIEVHSYDEVKEYQDHSLLYFNDRMSQHLSFLDGHQHIFRIPENEIQPDDDEAVALFIEKIKSIDKQVYFVDVTSEEIKHTDWKVGKTIIPGMLDIEPHFIKHLESSRLNEVDRNLIKMKKRQPNELKNSQPIVPHPFP</sequence>
<dbReference type="PROSITE" id="PS51664">
    <property type="entry name" value="YCAO"/>
    <property type="match status" value="1"/>
</dbReference>
<keyword evidence="7 8" id="KW-0472">Membrane</keyword>
<dbReference type="AlphaFoldDB" id="A0A317Z8W9"/>
<keyword evidence="5 8" id="KW-0812">Transmembrane</keyword>
<evidence type="ECO:0000256" key="3">
    <source>
        <dbReference type="ARBA" id="ARBA00022448"/>
    </source>
</evidence>
<evidence type="ECO:0000256" key="8">
    <source>
        <dbReference type="SAM" id="Phobius"/>
    </source>
</evidence>
<comment type="subcellular location">
    <subcellularLocation>
        <location evidence="1">Cell membrane</location>
        <topology evidence="1">Multi-pass membrane protein</topology>
    </subcellularLocation>
</comment>
<keyword evidence="6 8" id="KW-1133">Transmembrane helix</keyword>
<evidence type="ECO:0000256" key="1">
    <source>
        <dbReference type="ARBA" id="ARBA00004651"/>
    </source>
</evidence>
<dbReference type="STRING" id="937773.SPSINT_0193"/>
<dbReference type="GO" id="GO:0005283">
    <property type="term" value="F:amino acid:sodium symporter activity"/>
    <property type="evidence" value="ECO:0007669"/>
    <property type="project" value="InterPro"/>
</dbReference>
<evidence type="ECO:0000256" key="2">
    <source>
        <dbReference type="ARBA" id="ARBA00009261"/>
    </source>
</evidence>
<evidence type="ECO:0000256" key="6">
    <source>
        <dbReference type="ARBA" id="ARBA00022989"/>
    </source>
</evidence>
<dbReference type="PRINTS" id="PR00175">
    <property type="entry name" value="NAALASMPORT"/>
</dbReference>
<dbReference type="Proteomes" id="UP000246351">
    <property type="component" value="Unassembled WGS sequence"/>
</dbReference>
<feature type="transmembrane region" description="Helical" evidence="8">
    <location>
        <begin position="45"/>
        <end position="66"/>
    </location>
</feature>
<dbReference type="InterPro" id="IPR001463">
    <property type="entry name" value="Na/Ala_symport"/>
</dbReference>
<accession>A0A317Z8W9</accession>
<gene>
    <name evidence="10" type="ORF">DD924_10335</name>
</gene>
<comment type="caution">
    <text evidence="10">The sequence shown here is derived from an EMBL/GenBank/DDBJ whole genome shotgun (WGS) entry which is preliminary data.</text>
</comment>
<keyword evidence="4" id="KW-1003">Cell membrane</keyword>
<dbReference type="GO" id="GO:0005886">
    <property type="term" value="C:plasma membrane"/>
    <property type="evidence" value="ECO:0007669"/>
    <property type="project" value="UniProtKB-SubCell"/>
</dbReference>
<proteinExistence type="inferred from homology"/>
<evidence type="ECO:0000256" key="4">
    <source>
        <dbReference type="ARBA" id="ARBA00022475"/>
    </source>
</evidence>
<organism evidence="10 11">
    <name type="scientific">Staphylococcus pseudintermedius</name>
    <dbReference type="NCBI Taxonomy" id="283734"/>
    <lineage>
        <taxon>Bacteria</taxon>
        <taxon>Bacillati</taxon>
        <taxon>Bacillota</taxon>
        <taxon>Bacilli</taxon>
        <taxon>Bacillales</taxon>
        <taxon>Staphylococcaceae</taxon>
        <taxon>Staphylococcus</taxon>
        <taxon>Staphylococcus intermedius group</taxon>
    </lineage>
</organism>
<dbReference type="Gene3D" id="3.30.1330.230">
    <property type="match status" value="1"/>
</dbReference>
<evidence type="ECO:0000259" key="9">
    <source>
        <dbReference type="PROSITE" id="PS51664"/>
    </source>
</evidence>
<dbReference type="Pfam" id="PF01235">
    <property type="entry name" value="Na_Ala_symp"/>
    <property type="match status" value="1"/>
</dbReference>
<evidence type="ECO:0000313" key="10">
    <source>
        <dbReference type="EMBL" id="PWZ98039.1"/>
    </source>
</evidence>
<dbReference type="EMBL" id="QEIV01000980">
    <property type="protein sequence ID" value="PWZ98039.1"/>
    <property type="molecule type" value="Genomic_DNA"/>
</dbReference>
<comment type="similarity">
    <text evidence="2">Belongs to the alanine or glycine:cation symporter (AGCS) (TC 2.A.25) family.</text>
</comment>
<evidence type="ECO:0000313" key="11">
    <source>
        <dbReference type="Proteomes" id="UP000246351"/>
    </source>
</evidence>
<evidence type="ECO:0000256" key="7">
    <source>
        <dbReference type="ARBA" id="ARBA00023136"/>
    </source>
</evidence>
<dbReference type="PANTHER" id="PTHR30330">
    <property type="entry name" value="AGSS FAMILY TRANSPORTER, SODIUM-ALANINE"/>
    <property type="match status" value="1"/>
</dbReference>
<dbReference type="InterPro" id="IPR003776">
    <property type="entry name" value="YcaO-like_dom"/>
</dbReference>